<evidence type="ECO:0000313" key="2">
    <source>
        <dbReference type="Proteomes" id="UP000315017"/>
    </source>
</evidence>
<gene>
    <name evidence="1" type="ORF">ETAA8_18740</name>
</gene>
<dbReference type="KEGG" id="aagg:ETAA8_18740"/>
<keyword evidence="2" id="KW-1185">Reference proteome</keyword>
<organism evidence="1 2">
    <name type="scientific">Anatilimnocola aggregata</name>
    <dbReference type="NCBI Taxonomy" id="2528021"/>
    <lineage>
        <taxon>Bacteria</taxon>
        <taxon>Pseudomonadati</taxon>
        <taxon>Planctomycetota</taxon>
        <taxon>Planctomycetia</taxon>
        <taxon>Pirellulales</taxon>
        <taxon>Pirellulaceae</taxon>
        <taxon>Anatilimnocola</taxon>
    </lineage>
</organism>
<dbReference type="AlphaFoldDB" id="A0A517Y9C0"/>
<proteinExistence type="predicted"/>
<protein>
    <submittedName>
        <fullName evidence="1">Uncharacterized protein</fullName>
    </submittedName>
</protein>
<sequence>MARASSSSPGAKWLRTTRAMSRSGVCAFYFSIVNGFPQRLLNLDHDFHQRNKLAPAVEVRAHPIALIVQRLSTGRTTSTEPQ</sequence>
<reference evidence="1 2" key="1">
    <citation type="submission" date="2019-02" db="EMBL/GenBank/DDBJ databases">
        <title>Deep-cultivation of Planctomycetes and their phenomic and genomic characterization uncovers novel biology.</title>
        <authorList>
            <person name="Wiegand S."/>
            <person name="Jogler M."/>
            <person name="Boedeker C."/>
            <person name="Pinto D."/>
            <person name="Vollmers J."/>
            <person name="Rivas-Marin E."/>
            <person name="Kohn T."/>
            <person name="Peeters S.H."/>
            <person name="Heuer A."/>
            <person name="Rast P."/>
            <person name="Oberbeckmann S."/>
            <person name="Bunk B."/>
            <person name="Jeske O."/>
            <person name="Meyerdierks A."/>
            <person name="Storesund J.E."/>
            <person name="Kallscheuer N."/>
            <person name="Luecker S."/>
            <person name="Lage O.M."/>
            <person name="Pohl T."/>
            <person name="Merkel B.J."/>
            <person name="Hornburger P."/>
            <person name="Mueller R.-W."/>
            <person name="Bruemmer F."/>
            <person name="Labrenz M."/>
            <person name="Spormann A.M."/>
            <person name="Op den Camp H."/>
            <person name="Overmann J."/>
            <person name="Amann R."/>
            <person name="Jetten M.S.M."/>
            <person name="Mascher T."/>
            <person name="Medema M.H."/>
            <person name="Devos D.P."/>
            <person name="Kaster A.-K."/>
            <person name="Ovreas L."/>
            <person name="Rohde M."/>
            <person name="Galperin M.Y."/>
            <person name="Jogler C."/>
        </authorList>
    </citation>
    <scope>NUCLEOTIDE SEQUENCE [LARGE SCALE GENOMIC DNA]</scope>
    <source>
        <strain evidence="1 2">ETA_A8</strain>
    </source>
</reference>
<dbReference type="EMBL" id="CP036274">
    <property type="protein sequence ID" value="QDU26791.1"/>
    <property type="molecule type" value="Genomic_DNA"/>
</dbReference>
<name>A0A517Y9C0_9BACT</name>
<accession>A0A517Y9C0</accession>
<evidence type="ECO:0000313" key="1">
    <source>
        <dbReference type="EMBL" id="QDU26791.1"/>
    </source>
</evidence>
<dbReference type="Proteomes" id="UP000315017">
    <property type="component" value="Chromosome"/>
</dbReference>